<accession>A0A099IA45</accession>
<dbReference type="RefSeq" id="WP_002607700.1">
    <property type="nucleotide sequence ID" value="NZ_JAKNTM010000001.1"/>
</dbReference>
<evidence type="ECO:0000313" key="2">
    <source>
        <dbReference type="Proteomes" id="UP000030008"/>
    </source>
</evidence>
<evidence type="ECO:0000313" key="1">
    <source>
        <dbReference type="EMBL" id="KGJ54087.1"/>
    </source>
</evidence>
<dbReference type="EMBL" id="JQIF01000023">
    <property type="protein sequence ID" value="KGJ54087.1"/>
    <property type="molecule type" value="Genomic_DNA"/>
</dbReference>
<proteinExistence type="predicted"/>
<comment type="caution">
    <text evidence="1">The sequence shown here is derived from an EMBL/GenBank/DDBJ whole genome shotgun (WGS) entry which is preliminary data.</text>
</comment>
<sequence>MNYDEFRDSHDMEFHGKLYKIMLNLCQYRDKETKVSCIRAEVYDEESEGLRTICAPCTEFKFPEKKAACKTCVYYAKGYCHKYETARKKDDEACEYYVECDE</sequence>
<dbReference type="Proteomes" id="UP000030008">
    <property type="component" value="Unassembled WGS sequence"/>
</dbReference>
<organism evidence="1 2">
    <name type="scientific">Clostridium innocuum</name>
    <dbReference type="NCBI Taxonomy" id="1522"/>
    <lineage>
        <taxon>Bacteria</taxon>
        <taxon>Bacillati</taxon>
        <taxon>Bacillota</taxon>
        <taxon>Clostridia</taxon>
        <taxon>Eubacteriales</taxon>
        <taxon>Clostridiaceae</taxon>
        <taxon>Clostridium</taxon>
    </lineage>
</organism>
<reference evidence="1 2" key="1">
    <citation type="submission" date="2014-08" db="EMBL/GenBank/DDBJ databases">
        <title>Clostridium innocuum, an unnegligible vancomycin-resistant pathogen causing extra-intestinal infections.</title>
        <authorList>
            <person name="Feng Y."/>
            <person name="Chiu C.-H."/>
        </authorList>
    </citation>
    <scope>NUCLEOTIDE SEQUENCE [LARGE SCALE GENOMIC DNA]</scope>
    <source>
        <strain evidence="1 2">AN88</strain>
    </source>
</reference>
<name>A0A099IA45_CLOIN</name>
<protein>
    <submittedName>
        <fullName evidence="1">Uncharacterized protein</fullName>
    </submittedName>
</protein>
<gene>
    <name evidence="1" type="ORF">CIAN88_05970</name>
</gene>
<dbReference type="AlphaFoldDB" id="A0A099IA45"/>